<evidence type="ECO:0000313" key="4">
    <source>
        <dbReference type="Proteomes" id="UP000601435"/>
    </source>
</evidence>
<feature type="coiled-coil region" evidence="1">
    <location>
        <begin position="72"/>
        <end position="136"/>
    </location>
</feature>
<evidence type="ECO:0000256" key="1">
    <source>
        <dbReference type="SAM" id="Coils"/>
    </source>
</evidence>
<keyword evidence="4" id="KW-1185">Reference proteome</keyword>
<sequence>VLDAGNLAKLSLPGVVPRGTSVSSGSSMIVTPKGEHYFVKCRTYGYRCLNCDSCSPDIRALKALKCDTSVADAALEAEAAGELQELQELEAEGRLLQDLLDQEQRELEALMLQSEIEELERQVALEEQQLMEAKILSLEEAARAARVEDSRQDVPVAKRARVEGPQQVQLMQEILPAASEANEANRALIQEVSPAAGKASEAKRALTQEVLPAAGPDCFDTIPYDWETVGLDDDVEPEPSEDLSAKVAGSGHPRLMRLCQVEDTQLEDDSDDNGNASPECKGSPSQGEGLSPTDAEAEADAVSLVIAPSEAEICPPCPTDSKVKSLSPAEQSRMSGAKAKGKAKGKAKAKAKCPREAEDEDKEGSDVSDDEEDSKPALKRPSGRGLCRGGGRGGRGGRTGACSQATRGRGRGRGRGKNAKDDENDDDEASGTEDEEDAEEPKPSPKKGTEPKGRTNASKDNGAADASKAKPRGKAKAKAVAKSKEQLAKEAKSRKSVAYHRAYKSAKDKGKSDADCKLAAKKGKVLAPWGFKFRCLHDELLVSSNGKFVLALQVLLLRWMKTLSYGGSYEFFELFAGEGKVTGVWHEKGYTTASFDKLYGDPMDFLKNSGFTIACWVVMNEVPDGFNLIGPDCSSWGMPARASSMRSTINPYGRMGNSWVSSNYCLVSRLVLLLLLMLSRHCTWVVEQPIHSLLPSHRRWEWMCNQVVKVYKQSFWMMLHGAGCPKRTLVLSPMATIAELDLGRLTKAEKEKRCTFKTVRRHRGKDGKMKFSGQKGELKKSGHLAGH</sequence>
<feature type="compositionally biased region" description="Basic and acidic residues" evidence="2">
    <location>
        <begin position="482"/>
        <end position="493"/>
    </location>
</feature>
<reference evidence="3" key="1">
    <citation type="submission" date="2021-02" db="EMBL/GenBank/DDBJ databases">
        <authorList>
            <person name="Dougan E. K."/>
            <person name="Rhodes N."/>
            <person name="Thang M."/>
            <person name="Chan C."/>
        </authorList>
    </citation>
    <scope>NUCLEOTIDE SEQUENCE</scope>
</reference>
<accession>A0A812RF22</accession>
<dbReference type="EMBL" id="CAJNJA010018943">
    <property type="protein sequence ID" value="CAE7435198.1"/>
    <property type="molecule type" value="Genomic_DNA"/>
</dbReference>
<feature type="compositionally biased region" description="Basic residues" evidence="2">
    <location>
        <begin position="408"/>
        <end position="417"/>
    </location>
</feature>
<comment type="caution">
    <text evidence="3">The sequence shown here is derived from an EMBL/GenBank/DDBJ whole genome shotgun (WGS) entry which is preliminary data.</text>
</comment>
<feature type="region of interest" description="Disordered" evidence="2">
    <location>
        <begin position="765"/>
        <end position="787"/>
    </location>
</feature>
<organism evidence="3 4">
    <name type="scientific">Symbiodinium necroappetens</name>
    <dbReference type="NCBI Taxonomy" id="1628268"/>
    <lineage>
        <taxon>Eukaryota</taxon>
        <taxon>Sar</taxon>
        <taxon>Alveolata</taxon>
        <taxon>Dinophyceae</taxon>
        <taxon>Suessiales</taxon>
        <taxon>Symbiodiniaceae</taxon>
        <taxon>Symbiodinium</taxon>
    </lineage>
</organism>
<protein>
    <submittedName>
        <fullName evidence="3">Uncharacterized protein</fullName>
    </submittedName>
</protein>
<feature type="compositionally biased region" description="Basic and acidic residues" evidence="2">
    <location>
        <begin position="440"/>
        <end position="453"/>
    </location>
</feature>
<feature type="compositionally biased region" description="Basic residues" evidence="2">
    <location>
        <begin position="469"/>
        <end position="481"/>
    </location>
</feature>
<evidence type="ECO:0000313" key="3">
    <source>
        <dbReference type="EMBL" id="CAE7435198.1"/>
    </source>
</evidence>
<feature type="compositionally biased region" description="Basic residues" evidence="2">
    <location>
        <begin position="339"/>
        <end position="352"/>
    </location>
</feature>
<feature type="compositionally biased region" description="Gly residues" evidence="2">
    <location>
        <begin position="386"/>
        <end position="399"/>
    </location>
</feature>
<feature type="compositionally biased region" description="Acidic residues" evidence="2">
    <location>
        <begin position="357"/>
        <end position="373"/>
    </location>
</feature>
<feature type="compositionally biased region" description="Acidic residues" evidence="2">
    <location>
        <begin position="422"/>
        <end position="439"/>
    </location>
</feature>
<dbReference type="Proteomes" id="UP000601435">
    <property type="component" value="Unassembled WGS sequence"/>
</dbReference>
<feature type="region of interest" description="Disordered" evidence="2">
    <location>
        <begin position="265"/>
        <end position="493"/>
    </location>
</feature>
<gene>
    <name evidence="3" type="ORF">SNEC2469_LOCUS11953</name>
</gene>
<name>A0A812RF22_9DINO</name>
<keyword evidence="1" id="KW-0175">Coiled coil</keyword>
<evidence type="ECO:0000256" key="2">
    <source>
        <dbReference type="SAM" id="MobiDB-lite"/>
    </source>
</evidence>
<dbReference type="AlphaFoldDB" id="A0A812RF22"/>
<feature type="non-terminal residue" evidence="3">
    <location>
        <position position="1"/>
    </location>
</feature>
<proteinExistence type="predicted"/>